<accession>A0A061QPM0</accession>
<proteinExistence type="predicted"/>
<feature type="non-terminal residue" evidence="1">
    <location>
        <position position="1"/>
    </location>
</feature>
<reference evidence="1" key="1">
    <citation type="submission" date="2014-05" db="EMBL/GenBank/DDBJ databases">
        <title>The transcriptome of the halophilic microalga Tetraselmis sp. GSL018 isolated from the Great Salt Lake, Utah.</title>
        <authorList>
            <person name="Jinkerson R.E."/>
            <person name="D'Adamo S."/>
            <person name="Posewitz M.C."/>
        </authorList>
    </citation>
    <scope>NUCLEOTIDE SEQUENCE</scope>
    <source>
        <strain evidence="1">GSL018</strain>
    </source>
</reference>
<evidence type="ECO:0000313" key="1">
    <source>
        <dbReference type="EMBL" id="JAC61608.1"/>
    </source>
</evidence>
<dbReference type="EMBL" id="GBEZ01025480">
    <property type="protein sequence ID" value="JAC61608.1"/>
    <property type="molecule type" value="Transcribed_RNA"/>
</dbReference>
<sequence length="35" mass="4008">RYCDMQSPESDTETTIGALRWYIAEPLSAFPESKD</sequence>
<gene>
    <name evidence="1" type="ORF">TSPGSL018_25746</name>
</gene>
<protein>
    <submittedName>
        <fullName evidence="1">Uncharacterized protein</fullName>
    </submittedName>
</protein>
<name>A0A061QPM0_9CHLO</name>
<organism evidence="1">
    <name type="scientific">Tetraselmis sp. GSL018</name>
    <dbReference type="NCBI Taxonomy" id="582737"/>
    <lineage>
        <taxon>Eukaryota</taxon>
        <taxon>Viridiplantae</taxon>
        <taxon>Chlorophyta</taxon>
        <taxon>core chlorophytes</taxon>
        <taxon>Chlorodendrophyceae</taxon>
        <taxon>Chlorodendrales</taxon>
        <taxon>Chlorodendraceae</taxon>
        <taxon>Tetraselmis</taxon>
    </lineage>
</organism>
<dbReference type="AlphaFoldDB" id="A0A061QPM0"/>